<dbReference type="Gene3D" id="1.20.58.60">
    <property type="match status" value="4"/>
</dbReference>
<dbReference type="InterPro" id="IPR051336">
    <property type="entry name" value="RhoGEF_Guanine_NuclExch_SF"/>
</dbReference>
<proteinExistence type="predicted"/>
<dbReference type="SUPFAM" id="SSF48065">
    <property type="entry name" value="DBL homology domain (DH-domain)"/>
    <property type="match status" value="1"/>
</dbReference>
<dbReference type="GO" id="GO:0005886">
    <property type="term" value="C:plasma membrane"/>
    <property type="evidence" value="ECO:0007669"/>
    <property type="project" value="TreeGrafter"/>
</dbReference>
<dbReference type="SMART" id="SM00325">
    <property type="entry name" value="RhoGEF"/>
    <property type="match status" value="1"/>
</dbReference>
<dbReference type="InterPro" id="IPR036865">
    <property type="entry name" value="CRAL-TRIO_dom_sf"/>
</dbReference>
<dbReference type="OrthoDB" id="10256089at2759"/>
<dbReference type="InterPro" id="IPR001251">
    <property type="entry name" value="CRAL-TRIO_dom"/>
</dbReference>
<dbReference type="CDD" id="cd00160">
    <property type="entry name" value="RhoGEF"/>
    <property type="match status" value="1"/>
</dbReference>
<dbReference type="SUPFAM" id="SSF46966">
    <property type="entry name" value="Spectrin repeat"/>
    <property type="match status" value="4"/>
</dbReference>
<keyword evidence="1" id="KW-0344">Guanine-nucleotide releasing factor</keyword>
<dbReference type="Pfam" id="PF22697">
    <property type="entry name" value="SOS1_NGEF_PH"/>
    <property type="match status" value="1"/>
</dbReference>
<protein>
    <submittedName>
        <fullName evidence="4">RhoGEF domain protein</fullName>
    </submittedName>
</protein>
<dbReference type="InterPro" id="IPR035899">
    <property type="entry name" value="DBL_dom_sf"/>
</dbReference>
<dbReference type="Gene3D" id="1.20.900.10">
    <property type="entry name" value="Dbl homology (DH) domain"/>
    <property type="match status" value="1"/>
</dbReference>
<name>A0A0D8Y4F8_DICVI</name>
<gene>
    <name evidence="4" type="ORF">DICVIV_02238</name>
</gene>
<dbReference type="STRING" id="29172.A0A0D8Y4F8"/>
<feature type="domain" description="DH" evidence="3">
    <location>
        <begin position="1233"/>
        <end position="1413"/>
    </location>
</feature>
<dbReference type="SUPFAM" id="SSF50729">
    <property type="entry name" value="PH domain-like"/>
    <property type="match status" value="1"/>
</dbReference>
<feature type="compositionally biased region" description="Basic and acidic residues" evidence="2">
    <location>
        <begin position="1"/>
        <end position="10"/>
    </location>
</feature>
<dbReference type="InterPro" id="IPR018159">
    <property type="entry name" value="Spectrin/alpha-actinin"/>
</dbReference>
<dbReference type="GO" id="GO:0005085">
    <property type="term" value="F:guanyl-nucleotide exchange factor activity"/>
    <property type="evidence" value="ECO:0007669"/>
    <property type="project" value="UniProtKB-KW"/>
</dbReference>
<dbReference type="GO" id="GO:0005737">
    <property type="term" value="C:cytoplasm"/>
    <property type="evidence" value="ECO:0007669"/>
    <property type="project" value="TreeGrafter"/>
</dbReference>
<keyword evidence="5" id="KW-1185">Reference proteome</keyword>
<dbReference type="PANTHER" id="PTHR22826:SF106">
    <property type="entry name" value="TRIO, ISOFORM A"/>
    <property type="match status" value="1"/>
</dbReference>
<accession>A0A0D8Y4F8</accession>
<evidence type="ECO:0000313" key="4">
    <source>
        <dbReference type="EMBL" id="KJH51605.1"/>
    </source>
</evidence>
<dbReference type="InterPro" id="IPR000219">
    <property type="entry name" value="DH_dom"/>
</dbReference>
<dbReference type="Pfam" id="PF00621">
    <property type="entry name" value="RhoGEF"/>
    <property type="match status" value="1"/>
</dbReference>
<feature type="region of interest" description="Disordered" evidence="2">
    <location>
        <begin position="1535"/>
        <end position="1578"/>
    </location>
</feature>
<dbReference type="SUPFAM" id="SSF52087">
    <property type="entry name" value="CRAL/TRIO domain"/>
    <property type="match status" value="1"/>
</dbReference>
<evidence type="ECO:0000256" key="1">
    <source>
        <dbReference type="ARBA" id="ARBA00022658"/>
    </source>
</evidence>
<evidence type="ECO:0000313" key="5">
    <source>
        <dbReference type="Proteomes" id="UP000053766"/>
    </source>
</evidence>
<dbReference type="GO" id="GO:0019898">
    <property type="term" value="C:extrinsic component of membrane"/>
    <property type="evidence" value="ECO:0007669"/>
    <property type="project" value="TreeGrafter"/>
</dbReference>
<dbReference type="InterPro" id="IPR055251">
    <property type="entry name" value="SOS1_NGEF_PH"/>
</dbReference>
<reference evidence="4 5" key="1">
    <citation type="submission" date="2013-11" db="EMBL/GenBank/DDBJ databases">
        <title>Draft genome of the bovine lungworm Dictyocaulus viviparus.</title>
        <authorList>
            <person name="Mitreva M."/>
        </authorList>
    </citation>
    <scope>NUCLEOTIDE SEQUENCE [LARGE SCALE GENOMIC DNA]</scope>
    <source>
        <strain evidence="4 5">HannoverDv2000</strain>
    </source>
</reference>
<dbReference type="Gene3D" id="3.40.525.10">
    <property type="entry name" value="CRAL-TRIO lipid binding domain"/>
    <property type="match status" value="1"/>
</dbReference>
<evidence type="ECO:0000259" key="3">
    <source>
        <dbReference type="PROSITE" id="PS50010"/>
    </source>
</evidence>
<dbReference type="Proteomes" id="UP000053766">
    <property type="component" value="Unassembled WGS sequence"/>
</dbReference>
<evidence type="ECO:0000256" key="2">
    <source>
        <dbReference type="SAM" id="MobiDB-lite"/>
    </source>
</evidence>
<dbReference type="PROSITE" id="PS50010">
    <property type="entry name" value="DH_2"/>
    <property type="match status" value="1"/>
</dbReference>
<dbReference type="Gene3D" id="2.30.29.30">
    <property type="entry name" value="Pleckstrin-homology domain (PH domain)/Phosphotyrosine-binding domain (PTB)"/>
    <property type="match status" value="1"/>
</dbReference>
<dbReference type="GO" id="GO:0007411">
    <property type="term" value="P:axon guidance"/>
    <property type="evidence" value="ECO:0007669"/>
    <property type="project" value="TreeGrafter"/>
</dbReference>
<organism evidence="4 5">
    <name type="scientific">Dictyocaulus viviparus</name>
    <name type="common">Bovine lungworm</name>
    <dbReference type="NCBI Taxonomy" id="29172"/>
    <lineage>
        <taxon>Eukaryota</taxon>
        <taxon>Metazoa</taxon>
        <taxon>Ecdysozoa</taxon>
        <taxon>Nematoda</taxon>
        <taxon>Chromadorea</taxon>
        <taxon>Rhabditida</taxon>
        <taxon>Rhabditina</taxon>
        <taxon>Rhabditomorpha</taxon>
        <taxon>Strongyloidea</taxon>
        <taxon>Metastrongylidae</taxon>
        <taxon>Dictyocaulus</taxon>
    </lineage>
</organism>
<dbReference type="InterPro" id="IPR011993">
    <property type="entry name" value="PH-like_dom_sf"/>
</dbReference>
<dbReference type="EMBL" id="KN716180">
    <property type="protein sequence ID" value="KJH51605.1"/>
    <property type="molecule type" value="Genomic_DNA"/>
</dbReference>
<dbReference type="CDD" id="cd00170">
    <property type="entry name" value="SEC14"/>
    <property type="match status" value="1"/>
</dbReference>
<feature type="compositionally biased region" description="Polar residues" evidence="2">
    <location>
        <begin position="1569"/>
        <end position="1578"/>
    </location>
</feature>
<feature type="region of interest" description="Disordered" evidence="2">
    <location>
        <begin position="1"/>
        <end position="23"/>
    </location>
</feature>
<dbReference type="SMART" id="SM00150">
    <property type="entry name" value="SPEC"/>
    <property type="match status" value="4"/>
</dbReference>
<feature type="compositionally biased region" description="Polar residues" evidence="2">
    <location>
        <begin position="1535"/>
        <end position="1560"/>
    </location>
</feature>
<reference evidence="5" key="2">
    <citation type="journal article" date="2016" name="Sci. Rep.">
        <title>Dictyocaulus viviparus genome, variome and transcriptome elucidate lungworm biology and support future intervention.</title>
        <authorList>
            <person name="McNulty S.N."/>
            <person name="Strube C."/>
            <person name="Rosa B.A."/>
            <person name="Martin J.C."/>
            <person name="Tyagi R."/>
            <person name="Choi Y.J."/>
            <person name="Wang Q."/>
            <person name="Hallsworth Pepin K."/>
            <person name="Zhang X."/>
            <person name="Ozersky P."/>
            <person name="Wilson R.K."/>
            <person name="Sternberg P.W."/>
            <person name="Gasser R.B."/>
            <person name="Mitreva M."/>
        </authorList>
    </citation>
    <scope>NUCLEOTIDE SEQUENCE [LARGE SCALE GENOMIC DNA]</scope>
    <source>
        <strain evidence="5">HannoverDv2000</strain>
    </source>
</reference>
<dbReference type="PANTHER" id="PTHR22826">
    <property type="entry name" value="RHO GUANINE EXCHANGE FACTOR-RELATED"/>
    <property type="match status" value="1"/>
</dbReference>
<sequence>MSSGRCEKKQRPSGLDDQSSGVSCGKEVATAKNHLPRVVLKAEDIAHVLRDGVAILPGSRDRTGRAVIFFPPKDQQHNPDNIRNVLRYLHTVTSDETRDHGFTVIIDMRGKHAYNNVRPILKAINHLCETTSGLNMMVLIIKPDTFWEKQKANMLIGSWSFEVHMISIDAVMKFVDPSQLVRELGGSYPYDHDDWLDTRLELERWIWQISDVMRHLECQRRSMADSQSPVDISTAEAALSQHSSIKKAIIAIPVDRLQNESDRISERINRAQCGISNPDLVSSIPHMVNLLISLRNLKSDVFKQWEARRVELEGCYQMKLFEHDAENMIDWTRKHNDTLTQCIGNIGASEVEACEKLREFDEFSVAADNAEVNIAQVTNIAIRLHSAGGQTARNKLERLKLRLDEEWSRFKEQLVKRKLILNAAVAFFSATKVYFAKLPLWVESPGVDPSSMSGKTSDVLEEAIQQHEKFWATVEEIYAEAFAQGSQLIQLLKSVEVDDPTIKELLGKLTRAHKHLLCLWKERRVRLHSMLALIAFRTDTQLVVEWLEQHGDPYLTKNTSIGESIEQARILQRNHSHFRQIARNTYSNANKLFEASKAILESGVCDAEKMRAMIGDLDQRVQQFTHRVEVRFNLLNQSVLFHTHYREIMAWYDEMEKKYGEQVIDTEVDACERSKEQWLYETDGTAQAYATTIGEGNQLVHDLEVHSQHTGIDYTSNISCINRLIRNIEGRNSKLSNMWNPQRVLLQIGLRFAVFVRDNCEVLSQIRSWEEDMRGMLESSTFAGNAEKVLPFHQDNTSQVKMAVKNIRKCAQEVLQSIHGNGFSDLRTRQGKNVTDLIRENLKILESAEHQVMKYAAETSYRIEGSRKLGRIRNVVREIVAVFDREERALQAMSTVPVDLEQALRAQEEHELFIKKIELNNMDSVRVFYELSNELIREGSTDRAAVVELNEMVTGRWRRLSGLAEERNKLLKAAIVCYKTYLTGVYPILDQLEKDYSQNPDRDWCVARVGETPQERVNVISELLSKHMDYKDRFLRGCIYAQKTSEMFLKYIERTSTGSGTHNRFDSERIIRMKSDLRERQSKILELWTKKKKQLDRCQQFVLLDATRHVLIDWLCGEGERRLAEFLKMGLADVATLEDFHTFKLTVKEERAKIQTFLCMAGQIKDEAMQHASDIADCVADVRVRFEKFSKRVAECETILRGGKAKDDLSLNRLSDSNVEESMNIMKDEQNSKMREPMHELIKTEKDYIEDLRKCIQVYISEFDTAEANSTLPPVLRDRRHAIFGNYEKLYAFHSEKFVHELSKYEDDPEEVGCSFTVWVDYLNELYTDYCVNMEQNNHVVALPEVMAFFEAIRERHGLEQNNSLHSMRIKPVQRCTRYKLLMEQLLKHCSNVEEIREAYEVVKSLPRRVNDIIHFNGLEKDKLGVVGPFVMQDLLTVWEPRNYFNKTKGKERQVFLFEQAIVIAKKMDFTTKNVKYIVKGKPIPIGTVASNENRIDLRSAPQPKEEVKIMWVKRIRELTQALLPLNLGVGLENVSSSGNSSTAETISTKSSNASTNSIEFPSRDADETSSLDSQRLSIQSTDSNQRLPFWYVNSILPL</sequence>